<dbReference type="OrthoDB" id="1275308at2"/>
<name>A0A554A4M1_9BACI</name>
<accession>A0A554A4M1</accession>
<evidence type="ECO:0000313" key="2">
    <source>
        <dbReference type="EMBL" id="TSB48632.1"/>
    </source>
</evidence>
<proteinExistence type="predicted"/>
<comment type="caution">
    <text evidence="2">The sequence shown here is derived from an EMBL/GenBank/DDBJ whole genome shotgun (WGS) entry which is preliminary data.</text>
</comment>
<evidence type="ECO:0000259" key="1">
    <source>
        <dbReference type="Pfam" id="PF14411"/>
    </source>
</evidence>
<protein>
    <recommendedName>
        <fullName evidence="1">LHH domain-containing protein</fullName>
    </recommendedName>
</protein>
<gene>
    <name evidence="2" type="ORF">FN960_03140</name>
</gene>
<keyword evidence="3" id="KW-1185">Reference proteome</keyword>
<evidence type="ECO:0000313" key="3">
    <source>
        <dbReference type="Proteomes" id="UP000318521"/>
    </source>
</evidence>
<dbReference type="Proteomes" id="UP000318521">
    <property type="component" value="Unassembled WGS sequence"/>
</dbReference>
<dbReference type="Pfam" id="PF14411">
    <property type="entry name" value="LHH"/>
    <property type="match status" value="1"/>
</dbReference>
<sequence>MDQMGMNIMQPIEERIALISSFLQEITARTIDGSLSPIGYKRSQIEDVQDWQTIASQNAAVRNAHMAKIQETQMYGHTLPTEYLYKGMYEQARIDPEVSPWYYMEHLPVSAEVNTEAAVKACGPPPVGEEVERVSVGNQGYLDGYINFFKGVGQGIWNAGKDTLEGLNNLVTDPLGVYNDTKDFVVAVVDDPAILVEMGQALVDSFERDVINGDVQSAGQWYGYAAAIVGTSVVGDKGISKVGGAGKLGKVGGSPGNTSQHNVGVQLSTQNPVSKPSLTSTIKQTGLNGVNAMNDFAQKTMTSTAQFANQTAQNVQRVTNKAIDKSVEAMSNLAGTGTAAFATVTNAGRAVPPPPNVLNAAKIQSDLRVANQANLRKVEAKAGYPNIYWNKVATFNGVKVYQRNDLIDPNLKDARGRTNIERMSKGLAPLGPDGKSINLHHTIQKHDGSIAEVTHTFHKTNSSIIHINPNTIPSGIDRKDFNKWRASYWKSRKNDFIGE</sequence>
<reference evidence="2 3" key="1">
    <citation type="submission" date="2019-07" db="EMBL/GenBank/DDBJ databases">
        <authorList>
            <person name="Park Y.J."/>
            <person name="Jeong S.E."/>
            <person name="Jung H.S."/>
        </authorList>
    </citation>
    <scope>NUCLEOTIDE SEQUENCE [LARGE SCALE GENOMIC DNA]</scope>
    <source>
        <strain evidence="3">P16(2019)</strain>
    </source>
</reference>
<dbReference type="EMBL" id="VLXZ01000001">
    <property type="protein sequence ID" value="TSB48632.1"/>
    <property type="molecule type" value="Genomic_DNA"/>
</dbReference>
<organism evidence="2 3">
    <name type="scientific">Alkalicoccobacillus porphyridii</name>
    <dbReference type="NCBI Taxonomy" id="2597270"/>
    <lineage>
        <taxon>Bacteria</taxon>
        <taxon>Bacillati</taxon>
        <taxon>Bacillota</taxon>
        <taxon>Bacilli</taxon>
        <taxon>Bacillales</taxon>
        <taxon>Bacillaceae</taxon>
        <taxon>Alkalicoccobacillus</taxon>
    </lineage>
</organism>
<feature type="domain" description="LHH" evidence="1">
    <location>
        <begin position="418"/>
        <end position="495"/>
    </location>
</feature>
<dbReference type="AlphaFoldDB" id="A0A554A4M1"/>
<dbReference type="InterPro" id="IPR026834">
    <property type="entry name" value="LHH"/>
</dbReference>